<dbReference type="Pfam" id="PF18078">
    <property type="entry name" value="Thioredoxin_11"/>
    <property type="match status" value="1"/>
</dbReference>
<keyword evidence="10" id="KW-1185">Reference proteome</keyword>
<dbReference type="GO" id="GO:0031640">
    <property type="term" value="P:killing of cells of another organism"/>
    <property type="evidence" value="ECO:0007669"/>
    <property type="project" value="UniProtKB-KW"/>
</dbReference>
<comment type="subcellular location">
    <subcellularLocation>
        <location evidence="1">Secreted</location>
    </subcellularLocation>
</comment>
<evidence type="ECO:0000256" key="1">
    <source>
        <dbReference type="ARBA" id="ARBA00004613"/>
    </source>
</evidence>
<dbReference type="InterPro" id="IPR006574">
    <property type="entry name" value="PRY"/>
</dbReference>
<keyword evidence="3" id="KW-0964">Secreted</keyword>
<dbReference type="SMART" id="SM00589">
    <property type="entry name" value="PRY"/>
    <property type="match status" value="1"/>
</dbReference>
<protein>
    <recommendedName>
        <fullName evidence="8">B30.2/SPRY domain-containing protein</fullName>
    </recommendedName>
</protein>
<dbReference type="SUPFAM" id="SSF49899">
    <property type="entry name" value="Concanavalin A-like lectins/glucanases"/>
    <property type="match status" value="1"/>
</dbReference>
<proteinExistence type="inferred from homology"/>
<dbReference type="SMART" id="SM00449">
    <property type="entry name" value="SPRY"/>
    <property type="match status" value="1"/>
</dbReference>
<feature type="compositionally biased region" description="Polar residues" evidence="7">
    <location>
        <begin position="148"/>
        <end position="157"/>
    </location>
</feature>
<feature type="region of interest" description="Disordered" evidence="7">
    <location>
        <begin position="114"/>
        <end position="159"/>
    </location>
</feature>
<dbReference type="Proteomes" id="UP000314983">
    <property type="component" value="Unassembled WGS sequence"/>
</dbReference>
<evidence type="ECO:0000256" key="3">
    <source>
        <dbReference type="ARBA" id="ARBA00022525"/>
    </source>
</evidence>
<evidence type="ECO:0000313" key="9">
    <source>
        <dbReference type="Ensembl" id="ENSEEEP00000052893.1"/>
    </source>
</evidence>
<evidence type="ECO:0000256" key="2">
    <source>
        <dbReference type="ARBA" id="ARBA00006480"/>
    </source>
</evidence>
<evidence type="ECO:0000256" key="5">
    <source>
        <dbReference type="ARBA" id="ARBA00022735"/>
    </source>
</evidence>
<comment type="similarity">
    <text evidence="2">Belongs to the SNTX/VTX toxin family.</text>
</comment>
<dbReference type="Ensembl" id="ENSEEET00000056914.1">
    <property type="protein sequence ID" value="ENSEEEP00000052893.1"/>
    <property type="gene ID" value="ENSEEEG00000008679.2"/>
</dbReference>
<evidence type="ECO:0000259" key="8">
    <source>
        <dbReference type="PROSITE" id="PS50188"/>
    </source>
</evidence>
<reference evidence="9" key="3">
    <citation type="submission" date="2025-09" db="UniProtKB">
        <authorList>
            <consortium name="Ensembl"/>
        </authorList>
    </citation>
    <scope>IDENTIFICATION</scope>
</reference>
<feature type="compositionally biased region" description="Polar residues" evidence="7">
    <location>
        <begin position="123"/>
        <end position="137"/>
    </location>
</feature>
<dbReference type="GeneTree" id="ENSGT01150000286922"/>
<evidence type="ECO:0000256" key="7">
    <source>
        <dbReference type="SAM" id="MobiDB-lite"/>
    </source>
</evidence>
<keyword evidence="6" id="KW-0204">Cytolysis</keyword>
<dbReference type="PANTHER" id="PTHR31594">
    <property type="entry name" value="AIG1-TYPE G DOMAIN-CONTAINING PROTEIN"/>
    <property type="match status" value="1"/>
</dbReference>
<dbReference type="PANTHER" id="PTHR31594:SF15">
    <property type="entry name" value="VERRUCOTOXIN SUBUNIT BETA ISOFORM X1-RELATED"/>
    <property type="match status" value="1"/>
</dbReference>
<dbReference type="Gene3D" id="2.60.120.920">
    <property type="match status" value="1"/>
</dbReference>
<dbReference type="Pfam" id="PF00622">
    <property type="entry name" value="SPRY"/>
    <property type="match status" value="1"/>
</dbReference>
<dbReference type="PROSITE" id="PS50188">
    <property type="entry name" value="B302_SPRY"/>
    <property type="match status" value="1"/>
</dbReference>
<sequence length="725" mass="81743">MHVYSTLPSLLGKDGENAVPLRVWLYPLSRLGLTEAPRVIEISSSCSTCIFPIIEDFDTIELKCNHLLNEAAAQTFPVTHGNIMDLKQSCLNYKKHFIEKIGSLLPLKKRRQTTKMACPHTVPTPQTKSFQPPTDRTVSPRAEHQTQIKRSNPTKDQSVIKKDTAMQTVHESPSHVVTAVLYGADAYFTSEERTSKKIEEQIFEGEIKLNFHRCGGIKTGSEKATPVPEKFGCTFSGDFNLQAHPTSVIEAINLYTTLPNMLPDKEEKAVPLRLWLYPYCKPESNTAKIVRDIHSHLITDISDVIHNLNIAEKKCNDLVNDTVARTFPGFCTKILILKKECRCYKFEMMRKVGSLLPSICQGEKESALSEFLTLHEESPYNSTTLDRWFKVKEEESSVIKIFLQELQDIGVDNDDVSDPETNVVCFTFTSLDQPDDFLSQLSDYVKTGAVKKERGPETENSEIQTWLTEDVRQRMREKLQLFKNLKTSINGDHTKFTVSSKHHNLHPGACVMVFKGGASESEAVCFTPPSKPFCSTTGAVSNSSVTVKVYACDVTLDPNTAHTRLSLSEGNRKVTCQHRWYPDHPERFDVRKQVVCRESLTGPCYWEAEWSGKAVISVTYKDIRRKGGSRECGFGCNLKSWSLFCSNNSYSVFHNKKKTALSAPCSSNRVGVYLDWAAGTLSFYSVSSLTHTLTRLHTFHSTFTEPLYAGVAMCLYHWTITMIFP</sequence>
<keyword evidence="5" id="KW-0354">Hemolysis</keyword>
<dbReference type="Pfam" id="PF13765">
    <property type="entry name" value="PRY"/>
    <property type="match status" value="1"/>
</dbReference>
<accession>A0AAY5E7P9</accession>
<evidence type="ECO:0000313" key="10">
    <source>
        <dbReference type="Proteomes" id="UP000314983"/>
    </source>
</evidence>
<dbReference type="InterPro" id="IPR052090">
    <property type="entry name" value="Cytolytic_pore-forming_toxin"/>
</dbReference>
<dbReference type="InterPro" id="IPR040581">
    <property type="entry name" value="Thioredoxin_11"/>
</dbReference>
<organism evidence="9 10">
    <name type="scientific">Electrophorus electricus</name>
    <name type="common">Electric eel</name>
    <name type="synonym">Gymnotus electricus</name>
    <dbReference type="NCBI Taxonomy" id="8005"/>
    <lineage>
        <taxon>Eukaryota</taxon>
        <taxon>Metazoa</taxon>
        <taxon>Chordata</taxon>
        <taxon>Craniata</taxon>
        <taxon>Vertebrata</taxon>
        <taxon>Euteleostomi</taxon>
        <taxon>Actinopterygii</taxon>
        <taxon>Neopterygii</taxon>
        <taxon>Teleostei</taxon>
        <taxon>Ostariophysi</taxon>
        <taxon>Gymnotiformes</taxon>
        <taxon>Gymnotoidei</taxon>
        <taxon>Gymnotidae</taxon>
        <taxon>Electrophorus</taxon>
    </lineage>
</organism>
<dbReference type="InterPro" id="IPR043136">
    <property type="entry name" value="B30.2/SPRY_sf"/>
</dbReference>
<feature type="domain" description="B30.2/SPRY" evidence="8">
    <location>
        <begin position="534"/>
        <end position="725"/>
    </location>
</feature>
<evidence type="ECO:0000256" key="4">
    <source>
        <dbReference type="ARBA" id="ARBA00022656"/>
    </source>
</evidence>
<dbReference type="PRINTS" id="PR01407">
    <property type="entry name" value="BUTYPHLNCDUF"/>
</dbReference>
<dbReference type="GO" id="GO:0090729">
    <property type="term" value="F:toxin activity"/>
    <property type="evidence" value="ECO:0007669"/>
    <property type="project" value="UniProtKB-KW"/>
</dbReference>
<dbReference type="CDD" id="cd16040">
    <property type="entry name" value="SPRY_PRY_SNTX"/>
    <property type="match status" value="1"/>
</dbReference>
<dbReference type="AlphaFoldDB" id="A0AAY5E7P9"/>
<keyword evidence="4" id="KW-0800">Toxin</keyword>
<dbReference type="InterPro" id="IPR003877">
    <property type="entry name" value="SPRY_dom"/>
</dbReference>
<dbReference type="InterPro" id="IPR048997">
    <property type="entry name" value="Stonustoxin-like_helical"/>
</dbReference>
<dbReference type="GO" id="GO:0005576">
    <property type="term" value="C:extracellular region"/>
    <property type="evidence" value="ECO:0007669"/>
    <property type="project" value="UniProtKB-SubCell"/>
</dbReference>
<dbReference type="InterPro" id="IPR013320">
    <property type="entry name" value="ConA-like_dom_sf"/>
</dbReference>
<name>A0AAY5E7P9_ELEEL</name>
<evidence type="ECO:0000256" key="6">
    <source>
        <dbReference type="ARBA" id="ARBA00022852"/>
    </source>
</evidence>
<dbReference type="InterPro" id="IPR003879">
    <property type="entry name" value="Butyrophylin_SPRY"/>
</dbReference>
<reference evidence="9" key="2">
    <citation type="submission" date="2025-08" db="UniProtKB">
        <authorList>
            <consortium name="Ensembl"/>
        </authorList>
    </citation>
    <scope>IDENTIFICATION</scope>
</reference>
<dbReference type="Pfam" id="PF21109">
    <property type="entry name" value="Stonustoxin_helical"/>
    <property type="match status" value="2"/>
</dbReference>
<gene>
    <name evidence="9" type="primary">DNAI1</name>
</gene>
<dbReference type="InterPro" id="IPR001870">
    <property type="entry name" value="B30.2/SPRY"/>
</dbReference>
<reference evidence="10" key="1">
    <citation type="submission" date="2020-05" db="EMBL/GenBank/DDBJ databases">
        <title>Electrophorus electricus (electric eel) genome, fEleEle1, primary haplotype.</title>
        <authorList>
            <person name="Myers G."/>
            <person name="Meyer A."/>
            <person name="Fedrigo O."/>
            <person name="Formenti G."/>
            <person name="Rhie A."/>
            <person name="Tracey A."/>
            <person name="Sims Y."/>
            <person name="Jarvis E.D."/>
        </authorList>
    </citation>
    <scope>NUCLEOTIDE SEQUENCE [LARGE SCALE GENOMIC DNA]</scope>
</reference>